<keyword evidence="1" id="KW-0812">Transmembrane</keyword>
<dbReference type="Proteomes" id="UP000034457">
    <property type="component" value="Unassembled WGS sequence"/>
</dbReference>
<proteinExistence type="predicted"/>
<name>A0A0G0BLT8_9BACT</name>
<organism evidence="2 3">
    <name type="scientific">Candidatus Roizmanbacteria bacterium GW2011_GWA2_35_19</name>
    <dbReference type="NCBI Taxonomy" id="1618478"/>
    <lineage>
        <taxon>Bacteria</taxon>
        <taxon>Candidatus Roizmaniibacteriota</taxon>
    </lineage>
</organism>
<evidence type="ECO:0000313" key="3">
    <source>
        <dbReference type="Proteomes" id="UP000034457"/>
    </source>
</evidence>
<feature type="transmembrane region" description="Helical" evidence="1">
    <location>
        <begin position="193"/>
        <end position="212"/>
    </location>
</feature>
<dbReference type="AlphaFoldDB" id="A0A0G0BLT8"/>
<evidence type="ECO:0000313" key="2">
    <source>
        <dbReference type="EMBL" id="KKP70398.1"/>
    </source>
</evidence>
<protein>
    <submittedName>
        <fullName evidence="2">Uncharacterized protein</fullName>
    </submittedName>
</protein>
<keyword evidence="1" id="KW-0472">Membrane</keyword>
<dbReference type="EMBL" id="LBQC01000044">
    <property type="protein sequence ID" value="KKP70398.1"/>
    <property type="molecule type" value="Genomic_DNA"/>
</dbReference>
<dbReference type="STRING" id="1618478.UR68_C0044G0006"/>
<reference evidence="2 3" key="1">
    <citation type="journal article" date="2015" name="Nature">
        <title>rRNA introns, odd ribosomes, and small enigmatic genomes across a large radiation of phyla.</title>
        <authorList>
            <person name="Brown C.T."/>
            <person name="Hug L.A."/>
            <person name="Thomas B.C."/>
            <person name="Sharon I."/>
            <person name="Castelle C.J."/>
            <person name="Singh A."/>
            <person name="Wilkins M.J."/>
            <person name="Williams K.H."/>
            <person name="Banfield J.F."/>
        </authorList>
    </citation>
    <scope>NUCLEOTIDE SEQUENCE [LARGE SCALE GENOMIC DNA]</scope>
</reference>
<gene>
    <name evidence="2" type="ORF">UR68_C0044G0006</name>
</gene>
<evidence type="ECO:0000256" key="1">
    <source>
        <dbReference type="SAM" id="Phobius"/>
    </source>
</evidence>
<sequence length="337" mass="38031">MDIKKNSAIIWLSKTGFLVFIKGSNSAFNFQFTADSVQYFDIVNEGKLTTQIEEFLARSKISNLWIHFVVGVDAIQEKDFEINHDEDIEKFIDIIPYEQVLFKKTFSEKSIHVAAFNGDFFRIISNVLEKHNSIFLSVLPYYLLGINQFNIADAQSIFKKADSLKRESIIDFADHTENNYSVSQPTKKEKSSLPLLIPVFGGLIVILIIMIYSTSKTPVNPSPNAAIIPSKAIVAPTLNIPESTIDIKKMKIVINYSPEITDKVTSVKENLINLSYLNVTIIEKSGLSGEVNTITFKSNLPISIKDEMFSFFEEKFGTLQSKEDSRMESAIEISLVK</sequence>
<accession>A0A0G0BLT8</accession>
<keyword evidence="1" id="KW-1133">Transmembrane helix</keyword>
<comment type="caution">
    <text evidence="2">The sequence shown here is derived from an EMBL/GenBank/DDBJ whole genome shotgun (WGS) entry which is preliminary data.</text>
</comment>